<dbReference type="Proteomes" id="UP000600799">
    <property type="component" value="Unassembled WGS sequence"/>
</dbReference>
<name>A0ABS0HG54_9SPHN</name>
<accession>A0ABS0HG54</accession>
<reference evidence="3 4" key="1">
    <citation type="submission" date="2020-11" db="EMBL/GenBank/DDBJ databases">
        <title>The genome sequence of Novosphingobium sp. 1Y9A.</title>
        <authorList>
            <person name="Liu Y."/>
        </authorList>
    </citation>
    <scope>NUCLEOTIDE SEQUENCE [LARGE SCALE GENOMIC DNA]</scope>
    <source>
        <strain evidence="3 4">1Y9A</strain>
    </source>
</reference>
<sequence>MPALFWGFLAIVIVVIGLALIALRPQLPASDRPKDKGHGSGGMWWATDAGSGDCGDGGCD</sequence>
<keyword evidence="4" id="KW-1185">Reference proteome</keyword>
<proteinExistence type="predicted"/>
<protein>
    <submittedName>
        <fullName evidence="3">Uncharacterized protein</fullName>
    </submittedName>
</protein>
<keyword evidence="2" id="KW-1133">Transmembrane helix</keyword>
<keyword evidence="2" id="KW-0472">Membrane</keyword>
<evidence type="ECO:0000313" key="4">
    <source>
        <dbReference type="Proteomes" id="UP000600799"/>
    </source>
</evidence>
<gene>
    <name evidence="3" type="ORF">I2488_09525</name>
</gene>
<feature type="transmembrane region" description="Helical" evidence="2">
    <location>
        <begin position="6"/>
        <end position="23"/>
    </location>
</feature>
<dbReference type="EMBL" id="JADQDC010000005">
    <property type="protein sequence ID" value="MBF9151240.1"/>
    <property type="molecule type" value="Genomic_DNA"/>
</dbReference>
<evidence type="ECO:0000256" key="2">
    <source>
        <dbReference type="SAM" id="Phobius"/>
    </source>
</evidence>
<comment type="caution">
    <text evidence="3">The sequence shown here is derived from an EMBL/GenBank/DDBJ whole genome shotgun (WGS) entry which is preliminary data.</text>
</comment>
<keyword evidence="2" id="KW-0812">Transmembrane</keyword>
<feature type="region of interest" description="Disordered" evidence="1">
    <location>
        <begin position="28"/>
        <end position="60"/>
    </location>
</feature>
<organism evidence="3 4">
    <name type="scientific">Novosphingobium jiangmenense</name>
    <dbReference type="NCBI Taxonomy" id="2791981"/>
    <lineage>
        <taxon>Bacteria</taxon>
        <taxon>Pseudomonadati</taxon>
        <taxon>Pseudomonadota</taxon>
        <taxon>Alphaproteobacteria</taxon>
        <taxon>Sphingomonadales</taxon>
        <taxon>Sphingomonadaceae</taxon>
        <taxon>Novosphingobium</taxon>
    </lineage>
</organism>
<dbReference type="RefSeq" id="WP_196275562.1">
    <property type="nucleotide sequence ID" value="NZ_JADQDC010000005.1"/>
</dbReference>
<evidence type="ECO:0000256" key="1">
    <source>
        <dbReference type="SAM" id="MobiDB-lite"/>
    </source>
</evidence>
<evidence type="ECO:0000313" key="3">
    <source>
        <dbReference type="EMBL" id="MBF9151240.1"/>
    </source>
</evidence>